<dbReference type="GO" id="GO:0009297">
    <property type="term" value="P:pilus assembly"/>
    <property type="evidence" value="ECO:0007669"/>
    <property type="project" value="InterPro"/>
</dbReference>
<keyword evidence="4" id="KW-1185">Reference proteome</keyword>
<evidence type="ECO:0000313" key="3">
    <source>
        <dbReference type="EMBL" id="RCX33247.1"/>
    </source>
</evidence>
<evidence type="ECO:0000313" key="4">
    <source>
        <dbReference type="Proteomes" id="UP000252707"/>
    </source>
</evidence>
<sequence length="773" mass="82117">MSRSAPLPWALCLLLCLAAPARAADPPGEMMLVAVRVNGEGRGELPALRTPQGTFLVPAASFLQLGLGPLPPGSGHSPEPDAWIDLSALPESRVAFDTATLTLDIVLPPERLPVRRLDFRTPRRADLEPLSGDSAFLNYGAGLQGGDGGSSRDLDLELGVRRGGWLLLSDQRRAGGRPLRLMTRLVRDRPQQLQRLVLGDHYADSGSLGGTLNLGGVSLTKVYAIDPYFVRNPTARLSGVLPSPAEVEIYLDGVRVRSEELGAGPFELEGLDYYGGSRNVQVLVRDAFGREQFLTRAYYFTDSLLAAGLHEYGYAAGLQREAFGSRSADYGAPAAALYHRYGVSDDLTAGLRGEAGEGFWNAGPELTLRLPGGLGIATLAGAAGGIPGAAAGGAGLLGYSYQARRFNAGLRLETYAASYANSTHGSASDRPSRRLEASIGTHLPGLGNLGLSHAEQRDHDGGEGRTDSLTYSRTLGGRLSLFTTLSRGRDPDSGSDTRLFLGLSLHAGGRRNVSLQHQQDGDGGRQSLQVTRPTPAGEGFGYRLAMDHDAGEVALSPYARWHGRRGILSGELRTGGAGGGDSWRLRGAGALAWADGHAVLTRPIHDAFALVRVGTLENVRVSLNHQAVGRTDSRGLLPLPDLSGYLDNAVTIDGRDIPLDYAFATRERHVAPPHRGGVLVDFPLRRVRAVAGRLLRSDGTPAGHGTVTLGEASEPLQAITLRDGGFYLEGIAPGRHRGRYQGPAGGCDFLLEIPATEQVVLELGEVRCDAPER</sequence>
<dbReference type="Pfam" id="PF00577">
    <property type="entry name" value="Usher"/>
    <property type="match status" value="2"/>
</dbReference>
<feature type="region of interest" description="Disordered" evidence="1">
    <location>
        <begin position="514"/>
        <end position="534"/>
    </location>
</feature>
<evidence type="ECO:0000256" key="2">
    <source>
        <dbReference type="SAM" id="SignalP"/>
    </source>
</evidence>
<protein>
    <submittedName>
        <fullName evidence="3">Outer membrane usher protein</fullName>
    </submittedName>
</protein>
<comment type="caution">
    <text evidence="3">The sequence shown here is derived from an EMBL/GenBank/DDBJ whole genome shotgun (WGS) entry which is preliminary data.</text>
</comment>
<accession>A0A369CLE6</accession>
<organism evidence="3 4">
    <name type="scientific">Thioalbus denitrificans</name>
    <dbReference type="NCBI Taxonomy" id="547122"/>
    <lineage>
        <taxon>Bacteria</taxon>
        <taxon>Pseudomonadati</taxon>
        <taxon>Pseudomonadota</taxon>
        <taxon>Gammaproteobacteria</taxon>
        <taxon>Chromatiales</taxon>
        <taxon>Ectothiorhodospiraceae</taxon>
        <taxon>Thioalbus</taxon>
    </lineage>
</organism>
<feature type="chain" id="PRO_5016801762" evidence="2">
    <location>
        <begin position="24"/>
        <end position="773"/>
    </location>
</feature>
<feature type="region of interest" description="Disordered" evidence="1">
    <location>
        <begin position="446"/>
        <end position="470"/>
    </location>
</feature>
<keyword evidence="2" id="KW-0732">Signal</keyword>
<dbReference type="RefSeq" id="WP_114278111.1">
    <property type="nucleotide sequence ID" value="NZ_QPJY01000001.1"/>
</dbReference>
<dbReference type="AlphaFoldDB" id="A0A369CLE6"/>
<gene>
    <name evidence="3" type="ORF">DFQ59_101548</name>
</gene>
<dbReference type="Gene3D" id="2.60.40.2610">
    <property type="entry name" value="Outer membrane usher protein FimD, plug domain"/>
    <property type="match status" value="1"/>
</dbReference>
<dbReference type="GO" id="GO:0009279">
    <property type="term" value="C:cell outer membrane"/>
    <property type="evidence" value="ECO:0007669"/>
    <property type="project" value="TreeGrafter"/>
</dbReference>
<name>A0A369CLE6_9GAMM</name>
<dbReference type="InterPro" id="IPR042186">
    <property type="entry name" value="FimD_plug_dom"/>
</dbReference>
<dbReference type="InterPro" id="IPR000015">
    <property type="entry name" value="Fimb_usher"/>
</dbReference>
<dbReference type="OrthoDB" id="8587at2"/>
<dbReference type="PANTHER" id="PTHR30451">
    <property type="entry name" value="OUTER MEMBRANE USHER PROTEIN"/>
    <property type="match status" value="1"/>
</dbReference>
<dbReference type="EMBL" id="QPJY01000001">
    <property type="protein sequence ID" value="RCX33247.1"/>
    <property type="molecule type" value="Genomic_DNA"/>
</dbReference>
<reference evidence="3 4" key="1">
    <citation type="submission" date="2018-07" db="EMBL/GenBank/DDBJ databases">
        <title>Genomic Encyclopedia of Type Strains, Phase IV (KMG-IV): sequencing the most valuable type-strain genomes for metagenomic binning, comparative biology and taxonomic classification.</title>
        <authorList>
            <person name="Goeker M."/>
        </authorList>
    </citation>
    <scope>NUCLEOTIDE SEQUENCE [LARGE SCALE GENOMIC DNA]</scope>
    <source>
        <strain evidence="3 4">DSM 26407</strain>
    </source>
</reference>
<evidence type="ECO:0000256" key="1">
    <source>
        <dbReference type="SAM" id="MobiDB-lite"/>
    </source>
</evidence>
<feature type="compositionally biased region" description="Basic and acidic residues" evidence="1">
    <location>
        <begin position="454"/>
        <end position="466"/>
    </location>
</feature>
<dbReference type="GO" id="GO:0015473">
    <property type="term" value="F:fimbrial usher porin activity"/>
    <property type="evidence" value="ECO:0007669"/>
    <property type="project" value="InterPro"/>
</dbReference>
<dbReference type="Proteomes" id="UP000252707">
    <property type="component" value="Unassembled WGS sequence"/>
</dbReference>
<feature type="signal peptide" evidence="2">
    <location>
        <begin position="1"/>
        <end position="23"/>
    </location>
</feature>
<proteinExistence type="predicted"/>
<dbReference type="PANTHER" id="PTHR30451:SF5">
    <property type="entry name" value="SLR0019 PROTEIN"/>
    <property type="match status" value="1"/>
</dbReference>
<dbReference type="Gene3D" id="2.60.40.3110">
    <property type="match status" value="1"/>
</dbReference>